<evidence type="ECO:0000256" key="1">
    <source>
        <dbReference type="ARBA" id="ARBA00022468"/>
    </source>
</evidence>
<dbReference type="Gene3D" id="2.20.70.10">
    <property type="match status" value="1"/>
</dbReference>
<keyword evidence="7" id="KW-1185">Reference proteome</keyword>
<dbReference type="Pfam" id="PF00620">
    <property type="entry name" value="RhoGAP"/>
    <property type="match status" value="1"/>
</dbReference>
<evidence type="ECO:0000313" key="6">
    <source>
        <dbReference type="EMBL" id="VUZ51909.1"/>
    </source>
</evidence>
<dbReference type="AlphaFoldDB" id="A0A564YY04"/>
<keyword evidence="1" id="KW-0343">GTPase activation</keyword>
<feature type="domain" description="PH" evidence="3">
    <location>
        <begin position="326"/>
        <end position="408"/>
    </location>
</feature>
<dbReference type="GO" id="GO:0005737">
    <property type="term" value="C:cytoplasm"/>
    <property type="evidence" value="ECO:0007669"/>
    <property type="project" value="TreeGrafter"/>
</dbReference>
<feature type="domain" description="Rho-GAP" evidence="5">
    <location>
        <begin position="463"/>
        <end position="653"/>
    </location>
</feature>
<name>A0A564YY04_HYMDI</name>
<proteinExistence type="predicted"/>
<dbReference type="Proteomes" id="UP000321570">
    <property type="component" value="Unassembled WGS sequence"/>
</dbReference>
<feature type="compositionally biased region" description="Polar residues" evidence="2">
    <location>
        <begin position="22"/>
        <end position="31"/>
    </location>
</feature>
<accession>A0A564YY04</accession>
<dbReference type="Gene3D" id="1.10.555.10">
    <property type="entry name" value="Rho GTPase activation protein"/>
    <property type="match status" value="1"/>
</dbReference>
<dbReference type="PROSITE" id="PS50020">
    <property type="entry name" value="WW_DOMAIN_2"/>
    <property type="match status" value="1"/>
</dbReference>
<feature type="compositionally biased region" description="Low complexity" evidence="2">
    <location>
        <begin position="139"/>
        <end position="148"/>
    </location>
</feature>
<feature type="compositionally biased region" description="Basic and acidic residues" evidence="2">
    <location>
        <begin position="1"/>
        <end position="19"/>
    </location>
</feature>
<dbReference type="SUPFAM" id="SSF51045">
    <property type="entry name" value="WW domain"/>
    <property type="match status" value="1"/>
</dbReference>
<gene>
    <name evidence="6" type="ORF">WMSIL1_LOCUS10248</name>
</gene>
<dbReference type="InterPro" id="IPR000198">
    <property type="entry name" value="RhoGAP_dom"/>
</dbReference>
<dbReference type="Gene3D" id="2.30.29.30">
    <property type="entry name" value="Pleckstrin-homology domain (PH domain)/Phosphotyrosine-binding domain (PTB)"/>
    <property type="match status" value="1"/>
</dbReference>
<organism evidence="6 7">
    <name type="scientific">Hymenolepis diminuta</name>
    <name type="common">Rat tapeworm</name>
    <dbReference type="NCBI Taxonomy" id="6216"/>
    <lineage>
        <taxon>Eukaryota</taxon>
        <taxon>Metazoa</taxon>
        <taxon>Spiralia</taxon>
        <taxon>Lophotrochozoa</taxon>
        <taxon>Platyhelminthes</taxon>
        <taxon>Cestoda</taxon>
        <taxon>Eucestoda</taxon>
        <taxon>Cyclophyllidea</taxon>
        <taxon>Hymenolepididae</taxon>
        <taxon>Hymenolepis</taxon>
    </lineage>
</organism>
<evidence type="ECO:0000259" key="4">
    <source>
        <dbReference type="PROSITE" id="PS50020"/>
    </source>
</evidence>
<dbReference type="SMART" id="SM00456">
    <property type="entry name" value="WW"/>
    <property type="match status" value="1"/>
</dbReference>
<dbReference type="CDD" id="cd00201">
    <property type="entry name" value="WW"/>
    <property type="match status" value="1"/>
</dbReference>
<dbReference type="SMART" id="SM00324">
    <property type="entry name" value="RhoGAP"/>
    <property type="match status" value="1"/>
</dbReference>
<dbReference type="PANTHER" id="PTHR23176">
    <property type="entry name" value="RHO/RAC/CDC GTPASE-ACTIVATING PROTEIN"/>
    <property type="match status" value="1"/>
</dbReference>
<dbReference type="EMBL" id="CABIJS010000444">
    <property type="protein sequence ID" value="VUZ51909.1"/>
    <property type="molecule type" value="Genomic_DNA"/>
</dbReference>
<evidence type="ECO:0000259" key="3">
    <source>
        <dbReference type="PROSITE" id="PS50003"/>
    </source>
</evidence>
<dbReference type="SUPFAM" id="SSF48350">
    <property type="entry name" value="GTPase activation domain, GAP"/>
    <property type="match status" value="1"/>
</dbReference>
<feature type="domain" description="WW" evidence="4">
    <location>
        <begin position="174"/>
        <end position="207"/>
    </location>
</feature>
<dbReference type="GO" id="GO:0007165">
    <property type="term" value="P:signal transduction"/>
    <property type="evidence" value="ECO:0007669"/>
    <property type="project" value="InterPro"/>
</dbReference>
<dbReference type="InterPro" id="IPR011993">
    <property type="entry name" value="PH-like_dom_sf"/>
</dbReference>
<dbReference type="GO" id="GO:0005096">
    <property type="term" value="F:GTPase activator activity"/>
    <property type="evidence" value="ECO:0007669"/>
    <property type="project" value="UniProtKB-KW"/>
</dbReference>
<protein>
    <recommendedName>
        <fullName evidence="8">Rho-GAP domain-containing protein</fullName>
    </recommendedName>
</protein>
<evidence type="ECO:0000259" key="5">
    <source>
        <dbReference type="PROSITE" id="PS50238"/>
    </source>
</evidence>
<dbReference type="InterPro" id="IPR001849">
    <property type="entry name" value="PH_domain"/>
</dbReference>
<dbReference type="PROSITE" id="PS50003">
    <property type="entry name" value="PH_DOMAIN"/>
    <property type="match status" value="1"/>
</dbReference>
<evidence type="ECO:0000256" key="2">
    <source>
        <dbReference type="SAM" id="MobiDB-lite"/>
    </source>
</evidence>
<sequence>MNVNDKPKKNDGEAADKRPQRCVSSIESSAGSGEKIVFGLVQPVPSPQTINLPPKPNPRSKTPHSPPPVPTNAIRAGSLHSSTSDELASFPTGAPPPKPPRMKKETRESYNAYDNDDPMPCEVIGAFGFVPSSAPPPQSLSQQQSQQSDGDVRMRIRGWFEEIDDEGNSYFAHPDSADQWVKTESEDGKVYYYERGSRRSAWDLPNVEPCGITSNAAGLKRPTSTLNDHLPSAPVSSVTPGNINTIDLSEAQAKFGARKLLPSVSGDSLSPIPVQDESSSRFYRVSKDHITGPIENKLRGTERRGQVTFTRCSGGRSIKKAIACILVLSGPTLYIYKESKNQKGSHVSGKPEVELHVKDLQVLSVDDSDCSFMLVDTTDTDNVSQYLIETPSSKLRKAWETALKYSKDFDKEDRFDRRILSTRPPPSVDQKVVAMLREFFRKRPPQEKVRELGILKDEPVFGSNLIDLCQREGTKVPAFVTRVIRAVESRGLETSGLYRKSGNGAAIQRLRNQVNHSEYYLNSDDWDIYELSDSLKLFLRELKEPLLVYALYDEFEKFKDSMSSFSTEQNIEVMRDILAKMPDCHYATTKTIVEHLSKVAGMSSVNQMNSKNLALVFGPNVMWRDTPSDDYALFSLVGCACMEFLITNYAAIFQPSANI</sequence>
<dbReference type="InterPro" id="IPR001202">
    <property type="entry name" value="WW_dom"/>
</dbReference>
<dbReference type="PANTHER" id="PTHR23176:SF129">
    <property type="entry name" value="RHO GTPASE ACTIVATING PROTEIN AT 16F, ISOFORM E-RELATED"/>
    <property type="match status" value="1"/>
</dbReference>
<reference evidence="6 7" key="1">
    <citation type="submission" date="2019-07" db="EMBL/GenBank/DDBJ databases">
        <authorList>
            <person name="Jastrzebski P J."/>
            <person name="Paukszto L."/>
            <person name="Jastrzebski P J."/>
        </authorList>
    </citation>
    <scope>NUCLEOTIDE SEQUENCE [LARGE SCALE GENOMIC DNA]</scope>
    <source>
        <strain evidence="6 7">WMS-il1</strain>
    </source>
</reference>
<feature type="compositionally biased region" description="Polar residues" evidence="2">
    <location>
        <begin position="215"/>
        <end position="227"/>
    </location>
</feature>
<feature type="region of interest" description="Disordered" evidence="2">
    <location>
        <begin position="129"/>
        <end position="150"/>
    </location>
</feature>
<dbReference type="InterPro" id="IPR008936">
    <property type="entry name" value="Rho_GTPase_activation_prot"/>
</dbReference>
<evidence type="ECO:0000313" key="7">
    <source>
        <dbReference type="Proteomes" id="UP000321570"/>
    </source>
</evidence>
<evidence type="ECO:0008006" key="8">
    <source>
        <dbReference type="Google" id="ProtNLM"/>
    </source>
</evidence>
<feature type="region of interest" description="Disordered" evidence="2">
    <location>
        <begin position="1"/>
        <end position="117"/>
    </location>
</feature>
<dbReference type="SUPFAM" id="SSF50729">
    <property type="entry name" value="PH domain-like"/>
    <property type="match status" value="1"/>
</dbReference>
<dbReference type="InterPro" id="IPR036020">
    <property type="entry name" value="WW_dom_sf"/>
</dbReference>
<feature type="region of interest" description="Disordered" evidence="2">
    <location>
        <begin position="215"/>
        <end position="238"/>
    </location>
</feature>
<dbReference type="InterPro" id="IPR050729">
    <property type="entry name" value="Rho-GAP"/>
</dbReference>
<dbReference type="PROSITE" id="PS50238">
    <property type="entry name" value="RHOGAP"/>
    <property type="match status" value="1"/>
</dbReference>